<dbReference type="EMBL" id="GG738909">
    <property type="protein sequence ID" value="EFC38284.1"/>
    <property type="molecule type" value="Genomic_DNA"/>
</dbReference>
<dbReference type="eggNOG" id="KOG4659">
    <property type="taxonomic scope" value="Eukaryota"/>
</dbReference>
<feature type="transmembrane region" description="Helical" evidence="3">
    <location>
        <begin position="885"/>
        <end position="914"/>
    </location>
</feature>
<dbReference type="PROSITE" id="PS51125">
    <property type="entry name" value="NHL"/>
    <property type="match status" value="2"/>
</dbReference>
<dbReference type="InterPro" id="IPR001258">
    <property type="entry name" value="NHL_repeat"/>
</dbReference>
<dbReference type="InterPro" id="IPR046338">
    <property type="entry name" value="GAIN_dom_sf"/>
</dbReference>
<evidence type="ECO:0000259" key="5">
    <source>
        <dbReference type="Pfam" id="PF25021"/>
    </source>
</evidence>
<dbReference type="RefSeq" id="XP_002671028.1">
    <property type="nucleotide sequence ID" value="XM_002670982.1"/>
</dbReference>
<dbReference type="OrthoDB" id="273823at2759"/>
<evidence type="ECO:0000256" key="2">
    <source>
        <dbReference type="PROSITE-ProRule" id="PRU00504"/>
    </source>
</evidence>
<organism evidence="7">
    <name type="scientific">Naegleria gruberi</name>
    <name type="common">Amoeba</name>
    <dbReference type="NCBI Taxonomy" id="5762"/>
    <lineage>
        <taxon>Eukaryota</taxon>
        <taxon>Discoba</taxon>
        <taxon>Heterolobosea</taxon>
        <taxon>Tetramitia</taxon>
        <taxon>Eutetramitia</taxon>
        <taxon>Vahlkampfiidae</taxon>
        <taxon>Naegleria</taxon>
    </lineage>
</organism>
<dbReference type="Proteomes" id="UP000006671">
    <property type="component" value="Unassembled WGS sequence"/>
</dbReference>
<dbReference type="Pfam" id="PF25021">
    <property type="entry name" value="TEN_NHL"/>
    <property type="match status" value="2"/>
</dbReference>
<keyword evidence="3" id="KW-1133">Transmembrane helix</keyword>
<evidence type="ECO:0000256" key="4">
    <source>
        <dbReference type="SAM" id="SignalP"/>
    </source>
</evidence>
<keyword evidence="3" id="KW-0812">Transmembrane</keyword>
<dbReference type="InParanoid" id="D2VY08"/>
<keyword evidence="3" id="KW-0472">Membrane</keyword>
<feature type="repeat" description="NHL" evidence="2">
    <location>
        <begin position="536"/>
        <end position="571"/>
    </location>
</feature>
<reference evidence="6 7" key="1">
    <citation type="journal article" date="2010" name="Cell">
        <title>The genome of Naegleria gruberi illuminates early eukaryotic versatility.</title>
        <authorList>
            <person name="Fritz-Laylin L.K."/>
            <person name="Prochnik S.E."/>
            <person name="Ginger M.L."/>
            <person name="Dacks J.B."/>
            <person name="Carpenter M.L."/>
            <person name="Field M.C."/>
            <person name="Kuo A."/>
            <person name="Paredez A."/>
            <person name="Chapman J."/>
            <person name="Pham J."/>
            <person name="Shu S."/>
            <person name="Neupane R."/>
            <person name="Cipriano M."/>
            <person name="Mancuso J."/>
            <person name="Tu H."/>
            <person name="Salamov A."/>
            <person name="Lindquist E."/>
            <person name="Shapiro H."/>
            <person name="Lucas S."/>
            <person name="Grigoriev I.V."/>
            <person name="Cande W.Z."/>
            <person name="Fulton C."/>
            <person name="Rokhsar D.S."/>
            <person name="Dawson S.C."/>
        </authorList>
    </citation>
    <scope>NUCLEOTIDE SEQUENCE [LARGE SCALE GENOMIC DNA]</scope>
    <source>
        <strain evidence="6 7">NEG-M</strain>
    </source>
</reference>
<dbReference type="KEGG" id="ngr:NAEGRDRAFT_81656"/>
<accession>D2VY08</accession>
<keyword evidence="1" id="KW-0677">Repeat</keyword>
<keyword evidence="7" id="KW-1185">Reference proteome</keyword>
<gene>
    <name evidence="6" type="ORF">NAEGRDRAFT_81656</name>
</gene>
<dbReference type="InterPro" id="IPR011042">
    <property type="entry name" value="6-blade_b-propeller_TolB-like"/>
</dbReference>
<keyword evidence="4" id="KW-0732">Signal</keyword>
<feature type="repeat" description="NHL" evidence="2">
    <location>
        <begin position="592"/>
        <end position="628"/>
    </location>
</feature>
<evidence type="ECO:0000313" key="6">
    <source>
        <dbReference type="EMBL" id="EFC38284.1"/>
    </source>
</evidence>
<dbReference type="GeneID" id="8863478"/>
<protein>
    <submittedName>
        <fullName evidence="6">Predicted protein</fullName>
    </submittedName>
</protein>
<evidence type="ECO:0000256" key="1">
    <source>
        <dbReference type="ARBA" id="ARBA00022737"/>
    </source>
</evidence>
<dbReference type="PANTHER" id="PTHR46388:SF2">
    <property type="entry name" value="NHL REPEAT-CONTAINING PROTEIN 2"/>
    <property type="match status" value="1"/>
</dbReference>
<dbReference type="AlphaFoldDB" id="D2VY08"/>
<evidence type="ECO:0000313" key="7">
    <source>
        <dbReference type="Proteomes" id="UP000006671"/>
    </source>
</evidence>
<evidence type="ECO:0000256" key="3">
    <source>
        <dbReference type="SAM" id="Phobius"/>
    </source>
</evidence>
<dbReference type="SUPFAM" id="SSF101898">
    <property type="entry name" value="NHL repeat"/>
    <property type="match status" value="2"/>
</dbReference>
<feature type="domain" description="Teneurin NHL" evidence="5">
    <location>
        <begin position="168"/>
        <end position="322"/>
    </location>
</feature>
<feature type="signal peptide" evidence="4">
    <location>
        <begin position="1"/>
        <end position="27"/>
    </location>
</feature>
<dbReference type="Gene3D" id="2.60.220.50">
    <property type="match status" value="1"/>
</dbReference>
<feature type="chain" id="PRO_5003037959" evidence="4">
    <location>
        <begin position="28"/>
        <end position="925"/>
    </location>
</feature>
<dbReference type="InterPro" id="IPR056822">
    <property type="entry name" value="TEN_NHL"/>
</dbReference>
<sequence length="925" mass="98980">MASQSHSSWLIISLLLIALLTSSIVYAQQQKLDPLYRISTIAGGGFDDNVNAGQVSISPTKVKVDRKTGNVYVSDRINSRIRKIDINTGKATTIAGNGIIGYSGDGQLATQANINNPGKVELSSTNDIYFADTENHRIRKIFANGTIITIAGCGKFGFDLNEVSPVPASEAKINFPKAVKLSHDEKQLYITDTAAHMIKSYSFETGLVSIIAGSLYRVPVNNETTTVGVESPMGLSINPETKELYFVDSIGVKKINQNGTVELVVGGSTDKFSGDGGLAILAGISATDIEFAETTTLYIADTNNNRIRVVGTNGFINTIAGNGVMGGSTAGVQGVDSPVIAGGVSSFDGEVYFADLYTVSKVDVGGFIRRVAGNGQPKYLGNNKLATESQLFQPRGVAVSPSGEVFISDIAEDTVRRIGSDGIITPFAGGSYENVVNQDNVLALSTYLNNPKALEFSSGELFISDMNRIRKIKDNLISTVTGSKTSDRPHGIAIFNGMIYVADPKTHRVIRISQDGSSTVIAGTGVAGYSGDGQLATQAQLFNVSGVSVLPNGEVVIADTSNHRIRKINIDGIIQTICGTGVAGYSGENILATNSQLNLPIDVEVSPISSEIFIVDTNNHRIRKINSDGKLVTIAGTGVASLNGDGQISTFASINTPTTISISPTTGQIFIADYENRRVRKLDPFFIESFNYNLTSGGELKTEPVKNLEQLDAKVVVFEKTDTITVTFPPNFNTQLNNSNQNTPTTDLTLVSSVYEVDKEKENPSQVEKAISSPIVTVSILQSDGSPFKVKELSTPIDIYFKDVLVSNYDSKEPFNYTCMYFNTEFNEWKNDGVETVLVKSNVDSNTLVFTMTCKTSHLTSFSVIDLNLIKENKPRSSAGLSNEAIIAIVVSIVGSVLVIGVVSAIIITTCCVLKLKNKGAATKI</sequence>
<name>D2VY08_NAEGR</name>
<dbReference type="STRING" id="5762.D2VY08"/>
<proteinExistence type="predicted"/>
<dbReference type="PANTHER" id="PTHR46388">
    <property type="entry name" value="NHL REPEAT-CONTAINING PROTEIN 2"/>
    <property type="match status" value="1"/>
</dbReference>
<dbReference type="VEuPathDB" id="AmoebaDB:NAEGRDRAFT_81656"/>
<feature type="domain" description="Teneurin NHL" evidence="5">
    <location>
        <begin position="443"/>
        <end position="683"/>
    </location>
</feature>
<dbReference type="Gene3D" id="2.120.10.30">
    <property type="entry name" value="TolB, C-terminal domain"/>
    <property type="match status" value="6"/>
</dbReference>